<accession>A0A255I2G3</accession>
<feature type="transmembrane region" description="Helical" evidence="2">
    <location>
        <begin position="7"/>
        <end position="25"/>
    </location>
</feature>
<reference evidence="4 5" key="1">
    <citation type="journal article" date="2017" name="Genome Announc.">
        <title>Draft Genome Sequence of a Sporulating and Motile Strain of Lachnotalea glycerini Isolated from Water in Quebec City, Canada.</title>
        <authorList>
            <person name="Maheux A.F."/>
            <person name="Boudreau D.K."/>
            <person name="Berube E."/>
            <person name="Boissinot M."/>
            <person name="Raymond F."/>
            <person name="Brodeur S."/>
            <person name="Corbeil J."/>
            <person name="Isabel S."/>
            <person name="Omar R.F."/>
            <person name="Bergeron M.G."/>
        </authorList>
    </citation>
    <scope>NUCLEOTIDE SEQUENCE [LARGE SCALE GENOMIC DNA]</scope>
    <source>
        <strain evidence="4 5">CCRI-19302</strain>
    </source>
</reference>
<reference evidence="4" key="3">
    <citation type="submission" date="2018-07" db="EMBL/GenBank/DDBJ databases">
        <authorList>
            <person name="Quirk P.G."/>
            <person name="Krulwich T.A."/>
        </authorList>
    </citation>
    <scope>NUCLEOTIDE SEQUENCE</scope>
    <source>
        <strain evidence="4">CCRI-19302</strain>
    </source>
</reference>
<comment type="caution">
    <text evidence="4">The sequence shown here is derived from an EMBL/GenBank/DDBJ whole genome shotgun (WGS) entry which is preliminary data.</text>
</comment>
<feature type="transmembrane region" description="Helical" evidence="2">
    <location>
        <begin position="31"/>
        <end position="55"/>
    </location>
</feature>
<keyword evidence="2" id="KW-0812">Transmembrane</keyword>
<evidence type="ECO:0000313" key="5">
    <source>
        <dbReference type="Proteomes" id="UP000216411"/>
    </source>
</evidence>
<organism evidence="4 5">
    <name type="scientific">Lachnotalea glycerini</name>
    <dbReference type="NCBI Taxonomy" id="1763509"/>
    <lineage>
        <taxon>Bacteria</taxon>
        <taxon>Bacillati</taxon>
        <taxon>Bacillota</taxon>
        <taxon>Clostridia</taxon>
        <taxon>Lachnospirales</taxon>
        <taxon>Lachnospiraceae</taxon>
        <taxon>Lachnotalea</taxon>
    </lineage>
</organism>
<evidence type="ECO:0000313" key="4">
    <source>
        <dbReference type="EMBL" id="RDY32493.1"/>
    </source>
</evidence>
<feature type="region of interest" description="Disordered" evidence="1">
    <location>
        <begin position="66"/>
        <end position="88"/>
    </location>
</feature>
<evidence type="ECO:0000313" key="3">
    <source>
        <dbReference type="EMBL" id="PXV93532.1"/>
    </source>
</evidence>
<feature type="compositionally biased region" description="Polar residues" evidence="1">
    <location>
        <begin position="77"/>
        <end position="88"/>
    </location>
</feature>
<feature type="compositionally biased region" description="Acidic residues" evidence="1">
    <location>
        <begin position="67"/>
        <end position="76"/>
    </location>
</feature>
<reference evidence="3 6" key="2">
    <citation type="submission" date="2018-05" db="EMBL/GenBank/DDBJ databases">
        <title>Genomic Encyclopedia of Type Strains, Phase IV (KMG-IV): sequencing the most valuable type-strain genomes for metagenomic binning, comparative biology and taxonomic classification.</title>
        <authorList>
            <person name="Goeker M."/>
        </authorList>
    </citation>
    <scope>NUCLEOTIDE SEQUENCE [LARGE SCALE GENOMIC DNA]</scope>
    <source>
        <strain evidence="3 6">DSM 28816</strain>
    </source>
</reference>
<dbReference type="OrthoDB" id="2067486at2"/>
<protein>
    <submittedName>
        <fullName evidence="4">Uncharacterized protein</fullName>
    </submittedName>
</protein>
<dbReference type="Proteomes" id="UP000247523">
    <property type="component" value="Unassembled WGS sequence"/>
</dbReference>
<dbReference type="EMBL" id="NOKA02000003">
    <property type="protein sequence ID" value="RDY32493.1"/>
    <property type="molecule type" value="Genomic_DNA"/>
</dbReference>
<name>A0A255I2G3_9FIRM</name>
<gene>
    <name evidence="3" type="ORF">C8E03_102300</name>
    <name evidence="4" type="ORF">CG710_003425</name>
</gene>
<dbReference type="AlphaFoldDB" id="A0A255I2G3"/>
<proteinExistence type="predicted"/>
<sequence length="88" mass="9922">MKRLRLLPMIIMLIAGLITCIIAVVKKFDNTYALTALFVVLLTFYVVGLIARTVIRKVCFSLKTENESEANEESVITEDTTQQQGEKI</sequence>
<dbReference type="Proteomes" id="UP000216411">
    <property type="component" value="Unassembled WGS sequence"/>
</dbReference>
<keyword evidence="2" id="KW-0472">Membrane</keyword>
<dbReference type="EMBL" id="QICS01000002">
    <property type="protein sequence ID" value="PXV93532.1"/>
    <property type="molecule type" value="Genomic_DNA"/>
</dbReference>
<evidence type="ECO:0000256" key="1">
    <source>
        <dbReference type="SAM" id="MobiDB-lite"/>
    </source>
</evidence>
<dbReference type="RefSeq" id="WP_094379643.1">
    <property type="nucleotide sequence ID" value="NZ_NOKA02000003.1"/>
</dbReference>
<keyword evidence="5" id="KW-1185">Reference proteome</keyword>
<evidence type="ECO:0000256" key="2">
    <source>
        <dbReference type="SAM" id="Phobius"/>
    </source>
</evidence>
<keyword evidence="2" id="KW-1133">Transmembrane helix</keyword>
<evidence type="ECO:0000313" key="6">
    <source>
        <dbReference type="Proteomes" id="UP000247523"/>
    </source>
</evidence>